<dbReference type="AlphaFoldDB" id="A0A150P5Z9"/>
<comment type="subcellular location">
    <subcellularLocation>
        <location evidence="1">Secreted</location>
    </subcellularLocation>
</comment>
<comment type="caution">
    <text evidence="5">The sequence shown here is derived from an EMBL/GenBank/DDBJ whole genome shotgun (WGS) entry which is preliminary data.</text>
</comment>
<evidence type="ECO:0000313" key="6">
    <source>
        <dbReference type="Proteomes" id="UP000075420"/>
    </source>
</evidence>
<evidence type="ECO:0000313" key="5">
    <source>
        <dbReference type="EMBL" id="KYF51103.1"/>
    </source>
</evidence>
<dbReference type="InterPro" id="IPR055372">
    <property type="entry name" value="CBM96"/>
</dbReference>
<evidence type="ECO:0000259" key="4">
    <source>
        <dbReference type="Pfam" id="PF24517"/>
    </source>
</evidence>
<keyword evidence="2" id="KW-0964">Secreted</keyword>
<sequence>MGWQSRATTTATAIPRYNDGHSNYIASGLVGGAEKQALFRFALDAIPAGATVVSARFGARAFSLGEPAVRVHRITAPWDEQTVTWQGFAASYDEHVEATLAGAGSDAAAVDLSELVQAWVDGAHDNHGFLLEQALTGTTSYRSREHPNAGDRPRLEVCYVMP</sequence>
<evidence type="ECO:0000256" key="3">
    <source>
        <dbReference type="ARBA" id="ARBA00022729"/>
    </source>
</evidence>
<accession>A0A150P5Z9</accession>
<keyword evidence="3" id="KW-0732">Signal</keyword>
<dbReference type="GO" id="GO:0005576">
    <property type="term" value="C:extracellular region"/>
    <property type="evidence" value="ECO:0007669"/>
    <property type="project" value="UniProtKB-SubCell"/>
</dbReference>
<protein>
    <recommendedName>
        <fullName evidence="4">Carbohydrate-binding module family 96 domain-containing protein</fullName>
    </recommendedName>
</protein>
<evidence type="ECO:0000256" key="2">
    <source>
        <dbReference type="ARBA" id="ARBA00022525"/>
    </source>
</evidence>
<proteinExistence type="predicted"/>
<organism evidence="5 6">
    <name type="scientific">Sorangium cellulosum</name>
    <name type="common">Polyangium cellulosum</name>
    <dbReference type="NCBI Taxonomy" id="56"/>
    <lineage>
        <taxon>Bacteria</taxon>
        <taxon>Pseudomonadati</taxon>
        <taxon>Myxococcota</taxon>
        <taxon>Polyangia</taxon>
        <taxon>Polyangiales</taxon>
        <taxon>Polyangiaceae</taxon>
        <taxon>Sorangium</taxon>
    </lineage>
</organism>
<reference evidence="5 6" key="1">
    <citation type="submission" date="2014-02" db="EMBL/GenBank/DDBJ databases">
        <title>The small core and large imbalanced accessory genome model reveals a collaborative survival strategy of Sorangium cellulosum strains in nature.</title>
        <authorList>
            <person name="Han K."/>
            <person name="Peng R."/>
            <person name="Blom J."/>
            <person name="Li Y.-Z."/>
        </authorList>
    </citation>
    <scope>NUCLEOTIDE SEQUENCE [LARGE SCALE GENOMIC DNA]</scope>
    <source>
        <strain evidence="5 6">So0157-25</strain>
    </source>
</reference>
<dbReference type="Pfam" id="PF24517">
    <property type="entry name" value="CBM96"/>
    <property type="match status" value="1"/>
</dbReference>
<gene>
    <name evidence="5" type="ORF">BE08_00615</name>
</gene>
<evidence type="ECO:0000256" key="1">
    <source>
        <dbReference type="ARBA" id="ARBA00004613"/>
    </source>
</evidence>
<dbReference type="EMBL" id="JELY01002981">
    <property type="protein sequence ID" value="KYF51103.1"/>
    <property type="molecule type" value="Genomic_DNA"/>
</dbReference>
<dbReference type="NCBIfam" id="NF033679">
    <property type="entry name" value="DNRLRE_dom"/>
    <property type="match status" value="1"/>
</dbReference>
<dbReference type="Proteomes" id="UP000075420">
    <property type="component" value="Unassembled WGS sequence"/>
</dbReference>
<name>A0A150P5Z9_SORCE</name>
<feature type="domain" description="Carbohydrate-binding module family 96" evidence="4">
    <location>
        <begin position="32"/>
        <end position="157"/>
    </location>
</feature>